<feature type="transmembrane region" description="Helical" evidence="10">
    <location>
        <begin position="42"/>
        <end position="60"/>
    </location>
</feature>
<feature type="transmembrane region" description="Helical" evidence="10">
    <location>
        <begin position="117"/>
        <end position="138"/>
    </location>
</feature>
<evidence type="ECO:0000256" key="8">
    <source>
        <dbReference type="ARBA" id="ARBA00023315"/>
    </source>
</evidence>
<dbReference type="InterPro" id="IPR004299">
    <property type="entry name" value="MBOAT_fam"/>
</dbReference>
<dbReference type="GO" id="GO:0016746">
    <property type="term" value="F:acyltransferase activity"/>
    <property type="evidence" value="ECO:0007669"/>
    <property type="project" value="UniProtKB-KW"/>
</dbReference>
<evidence type="ECO:0000313" key="12">
    <source>
        <dbReference type="Proteomes" id="UP000636888"/>
    </source>
</evidence>
<comment type="caution">
    <text evidence="11">The sequence shown here is derived from an EMBL/GenBank/DDBJ whole genome shotgun (WGS) entry which is preliminary data.</text>
</comment>
<dbReference type="PANTHER" id="PTHR13285:SF23">
    <property type="entry name" value="TEICHOIC ACID D-ALANYLTRANSFERASE"/>
    <property type="match status" value="1"/>
</dbReference>
<evidence type="ECO:0000256" key="4">
    <source>
        <dbReference type="ARBA" id="ARBA00022679"/>
    </source>
</evidence>
<organism evidence="11 12">
    <name type="scientific">Geomesophilobacter sediminis</name>
    <dbReference type="NCBI Taxonomy" id="2798584"/>
    <lineage>
        <taxon>Bacteria</taxon>
        <taxon>Pseudomonadati</taxon>
        <taxon>Thermodesulfobacteriota</taxon>
        <taxon>Desulfuromonadia</taxon>
        <taxon>Geobacterales</taxon>
        <taxon>Geobacteraceae</taxon>
        <taxon>Geomesophilobacter</taxon>
    </lineage>
</organism>
<dbReference type="PIRSF" id="PIRSF016636">
    <property type="entry name" value="AlgI_DltB"/>
    <property type="match status" value="1"/>
</dbReference>
<evidence type="ECO:0000256" key="3">
    <source>
        <dbReference type="ARBA" id="ARBA00022475"/>
    </source>
</evidence>
<evidence type="ECO:0000256" key="7">
    <source>
        <dbReference type="ARBA" id="ARBA00023136"/>
    </source>
</evidence>
<comment type="similarity">
    <text evidence="2 9">Belongs to the membrane-bound acyltransferase family.</text>
</comment>
<feature type="transmembrane region" description="Helical" evidence="10">
    <location>
        <begin position="413"/>
        <end position="431"/>
    </location>
</feature>
<evidence type="ECO:0000256" key="9">
    <source>
        <dbReference type="PIRNR" id="PIRNR016636"/>
    </source>
</evidence>
<feature type="transmembrane region" description="Helical" evidence="10">
    <location>
        <begin position="452"/>
        <end position="475"/>
    </location>
</feature>
<feature type="transmembrane region" description="Helical" evidence="10">
    <location>
        <begin position="360"/>
        <end position="382"/>
    </location>
</feature>
<evidence type="ECO:0000256" key="2">
    <source>
        <dbReference type="ARBA" id="ARBA00010323"/>
    </source>
</evidence>
<feature type="transmembrane region" description="Helical" evidence="10">
    <location>
        <begin position="326"/>
        <end position="348"/>
    </location>
</feature>
<name>A0A8J7JA81_9BACT</name>
<keyword evidence="6 10" id="KW-1133">Transmembrane helix</keyword>
<dbReference type="GO" id="GO:0005886">
    <property type="term" value="C:plasma membrane"/>
    <property type="evidence" value="ECO:0007669"/>
    <property type="project" value="UniProtKB-SubCell"/>
</dbReference>
<evidence type="ECO:0000256" key="5">
    <source>
        <dbReference type="ARBA" id="ARBA00022692"/>
    </source>
</evidence>
<evidence type="ECO:0000256" key="10">
    <source>
        <dbReference type="SAM" id="Phobius"/>
    </source>
</evidence>
<comment type="subcellular location">
    <subcellularLocation>
        <location evidence="1">Cell membrane</location>
        <topology evidence="1">Multi-pass membrane protein</topology>
    </subcellularLocation>
</comment>
<keyword evidence="5 10" id="KW-0812">Transmembrane</keyword>
<dbReference type="GO" id="GO:0042121">
    <property type="term" value="P:alginic acid biosynthetic process"/>
    <property type="evidence" value="ECO:0007669"/>
    <property type="project" value="InterPro"/>
</dbReference>
<dbReference type="AlphaFoldDB" id="A0A8J7JA81"/>
<dbReference type="PIRSF" id="PIRSF500217">
    <property type="entry name" value="AlgI"/>
    <property type="match status" value="1"/>
</dbReference>
<gene>
    <name evidence="11" type="ORF">JFN93_00500</name>
</gene>
<keyword evidence="8 9" id="KW-0012">Acyltransferase</keyword>
<protein>
    <submittedName>
        <fullName evidence="11">MBOAT family protein</fullName>
    </submittedName>
</protein>
<keyword evidence="3 9" id="KW-1003">Cell membrane</keyword>
<dbReference type="InterPro" id="IPR024194">
    <property type="entry name" value="Ac/AlaTfrase_AlgI/DltB"/>
</dbReference>
<evidence type="ECO:0000256" key="6">
    <source>
        <dbReference type="ARBA" id="ARBA00022989"/>
    </source>
</evidence>
<feature type="transmembrane region" description="Helical" evidence="10">
    <location>
        <begin position="6"/>
        <end position="22"/>
    </location>
</feature>
<keyword evidence="12" id="KW-1185">Reference proteome</keyword>
<sequence length="477" mass="54535">MIFTSYTYLLFLSMVFLLYWSMPPRWRNVLLIAASYFFYSTWDWRFGFLLLGISVFNWAYGRFLATRQEANTPLVLGVLVNLVPLLYFKYTGFFLTNLAALVTAAGGGWHLDIPKIILPLGISFFTFQGVAYLVDVWVGEEPFQRLRDFLLFKAFWPQLIAGPIIRPHEIADQILATRHVTQADLAFGCQRILFGFFKKVVIADALSTYIDAVFLRGATPNGVDAIFATFGFGLQIYFDFSAYSDIAIGSARLFGFTFPENFNWPYAAPSPQEFWTRWHMTLSRWIRDYVFTPISFSTRNYPRLALLWLLVAMAICGLWHGAQWTFVAWGCWHGSLLVLNQTALKGIFTLNRKKLSKGAYFIRYLIGWGVTYLMVNLAWVLFRAQDMTSALSMYRAIFTLKGGLHPAVMRENTMVFIGVVALALLALQVARPWLEVNLGQQRPHPLHISGRALVYTAMIVAVIVFDTSSKAFVYFQF</sequence>
<feature type="transmembrane region" description="Helical" evidence="10">
    <location>
        <begin position="72"/>
        <end position="88"/>
    </location>
</feature>
<dbReference type="RefSeq" id="WP_199382020.1">
    <property type="nucleotide sequence ID" value="NZ_JAEMHM010000001.1"/>
</dbReference>
<evidence type="ECO:0000256" key="1">
    <source>
        <dbReference type="ARBA" id="ARBA00004651"/>
    </source>
</evidence>
<dbReference type="Proteomes" id="UP000636888">
    <property type="component" value="Unassembled WGS sequence"/>
</dbReference>
<keyword evidence="4 9" id="KW-0808">Transferase</keyword>
<evidence type="ECO:0000313" key="11">
    <source>
        <dbReference type="EMBL" id="MBJ6723173.1"/>
    </source>
</evidence>
<dbReference type="InterPro" id="IPR051085">
    <property type="entry name" value="MB_O-acyltransferase"/>
</dbReference>
<proteinExistence type="inferred from homology"/>
<reference evidence="11" key="1">
    <citation type="submission" date="2020-12" db="EMBL/GenBank/DDBJ databases">
        <title>Geomonas sp. Red875, isolated from river sediment.</title>
        <authorList>
            <person name="Xu Z."/>
            <person name="Zhang Z."/>
            <person name="Masuda Y."/>
            <person name="Itoh H."/>
            <person name="Senoo K."/>
        </authorList>
    </citation>
    <scope>NUCLEOTIDE SEQUENCE</scope>
    <source>
        <strain evidence="11">Red875</strain>
    </source>
</reference>
<feature type="transmembrane region" description="Helical" evidence="10">
    <location>
        <begin position="304"/>
        <end position="320"/>
    </location>
</feature>
<dbReference type="InterPro" id="IPR028362">
    <property type="entry name" value="AlgI"/>
</dbReference>
<dbReference type="PANTHER" id="PTHR13285">
    <property type="entry name" value="ACYLTRANSFERASE"/>
    <property type="match status" value="1"/>
</dbReference>
<dbReference type="EMBL" id="JAEMHM010000001">
    <property type="protein sequence ID" value="MBJ6723173.1"/>
    <property type="molecule type" value="Genomic_DNA"/>
</dbReference>
<keyword evidence="7 9" id="KW-0472">Membrane</keyword>
<accession>A0A8J7JA81</accession>
<dbReference type="Pfam" id="PF03062">
    <property type="entry name" value="MBOAT"/>
    <property type="match status" value="1"/>
</dbReference>